<keyword evidence="2 6" id="KW-0812">Transmembrane</keyword>
<dbReference type="PANTHER" id="PTHR12570">
    <property type="match status" value="1"/>
</dbReference>
<feature type="region of interest" description="Disordered" evidence="5">
    <location>
        <begin position="422"/>
        <end position="444"/>
    </location>
</feature>
<feature type="compositionally biased region" description="Polar residues" evidence="5">
    <location>
        <begin position="673"/>
        <end position="683"/>
    </location>
</feature>
<dbReference type="GO" id="GO:0015095">
    <property type="term" value="F:magnesium ion transmembrane transporter activity"/>
    <property type="evidence" value="ECO:0007669"/>
    <property type="project" value="InterPro"/>
</dbReference>
<feature type="region of interest" description="Disordered" evidence="5">
    <location>
        <begin position="588"/>
        <end position="741"/>
    </location>
</feature>
<dbReference type="EMBL" id="CENE01000013">
    <property type="protein sequence ID" value="CEQ41386.1"/>
    <property type="molecule type" value="Genomic_DNA"/>
</dbReference>
<evidence type="ECO:0000256" key="3">
    <source>
        <dbReference type="ARBA" id="ARBA00022989"/>
    </source>
</evidence>
<feature type="transmembrane region" description="Helical" evidence="6">
    <location>
        <begin position="138"/>
        <end position="157"/>
    </location>
</feature>
<keyword evidence="4 6" id="KW-0472">Membrane</keyword>
<feature type="compositionally biased region" description="Low complexity" evidence="5">
    <location>
        <begin position="592"/>
        <end position="607"/>
    </location>
</feature>
<reference evidence="8" key="1">
    <citation type="submission" date="2015-02" db="EMBL/GenBank/DDBJ databases">
        <authorList>
            <person name="Gon?alves P."/>
        </authorList>
    </citation>
    <scope>NUCLEOTIDE SEQUENCE [LARGE SCALE GENOMIC DNA]</scope>
</reference>
<dbReference type="Proteomes" id="UP000243876">
    <property type="component" value="Unassembled WGS sequence"/>
</dbReference>
<dbReference type="AlphaFoldDB" id="A0A0D6ENB8"/>
<dbReference type="Pfam" id="PF05653">
    <property type="entry name" value="Mg_trans_NIPA"/>
    <property type="match status" value="1"/>
</dbReference>
<dbReference type="OrthoDB" id="6428174at2759"/>
<keyword evidence="8" id="KW-1185">Reference proteome</keyword>
<dbReference type="InterPro" id="IPR008521">
    <property type="entry name" value="Mg_trans_NIPA"/>
</dbReference>
<keyword evidence="3 6" id="KW-1133">Transmembrane helix</keyword>
<sequence>MSSSSATPALASATSAVASTSASASASAASASSPASYKLIGVLLAVGSGLFIGASFCLKKKGLIAAQKKAGGVAGEGHPYLRSWLWWSGMTLMVIGEVLNLVAYSFTDAILVTPLGALSVVVSNVLSHFVLKERLTTFGWLGSALCILGAIIIALNGPDEQTATTIVEFQKLFLSVGFLVWGSLVIVASIGMIWGKTHMLVYVSPFSHFKDCYLADTCSLQIGICSLLGGLSVACTSGLGASILTSIRGDNQFKHWFIYFLLAFVVVTLLSEINYLNKALELFNTAMVTPTYFVLFTSATLITSVILNKGFHTSAVNIVTIVLGFLVICCGITLLQLSKIDPEEIKSGVLDRRSTVLLSASRAEASHHAHLDAHEKGLDIEDPGIDALRGTAGAIGSIHRAISLRRNFSRAGSLTESAFDPREVTRRRGRNGAPGAAGSGPSAMEMGMQPVVRHQLYDEPMPYVRFPSLLTVAHSRSNDSHSLRYDAADKISLHSSLASPTFNPHKRSSTLKFADQDQVHKCELTILLDAPRLRDGSGGTVQHSLQPRAEGSHVHTSAAPSIPPLSADITSSTVSDFSAARSGSLFSTSAYTDPFTTPDLDNPTTPTVGSPPFPRSRGAYAVPRPSRAGSSSPSHRLSSDFPPSTRPIHHDSSVPDSPTPTPTRHRFALPSFGPSSRARTPSNQDHRAPHPKGPRDLEEQESEALVRQAESGNESGESESEGEGDESLGGRLEMFDSRDVL</sequence>
<evidence type="ECO:0000256" key="1">
    <source>
        <dbReference type="ARBA" id="ARBA00004141"/>
    </source>
</evidence>
<dbReference type="SUPFAM" id="SSF103481">
    <property type="entry name" value="Multidrug resistance efflux transporter EmrE"/>
    <property type="match status" value="1"/>
</dbReference>
<feature type="compositionally biased region" description="Low complexity" evidence="5">
    <location>
        <begin position="431"/>
        <end position="443"/>
    </location>
</feature>
<organism evidence="7 8">
    <name type="scientific">Sporidiobolus salmonicolor</name>
    <name type="common">Yeast-like fungus</name>
    <name type="synonym">Sporobolomyces salmonicolor</name>
    <dbReference type="NCBI Taxonomy" id="5005"/>
    <lineage>
        <taxon>Eukaryota</taxon>
        <taxon>Fungi</taxon>
        <taxon>Dikarya</taxon>
        <taxon>Basidiomycota</taxon>
        <taxon>Pucciniomycotina</taxon>
        <taxon>Microbotryomycetes</taxon>
        <taxon>Sporidiobolales</taxon>
        <taxon>Sporidiobolaceae</taxon>
        <taxon>Sporobolomyces</taxon>
    </lineage>
</organism>
<feature type="region of interest" description="Disordered" evidence="5">
    <location>
        <begin position="532"/>
        <end position="563"/>
    </location>
</feature>
<evidence type="ECO:0000256" key="5">
    <source>
        <dbReference type="SAM" id="MobiDB-lite"/>
    </source>
</evidence>
<gene>
    <name evidence="7" type="primary">SPOSA6832_03079</name>
</gene>
<name>A0A0D6ENB8_SPOSA</name>
<dbReference type="PANTHER" id="PTHR12570:SF92">
    <property type="entry name" value="SPICHTHYIN, ISOFORM B"/>
    <property type="match status" value="1"/>
</dbReference>
<dbReference type="Gene3D" id="1.10.3730.20">
    <property type="match status" value="1"/>
</dbReference>
<accession>A0A0D6ENB8</accession>
<evidence type="ECO:0000313" key="8">
    <source>
        <dbReference type="Proteomes" id="UP000243876"/>
    </source>
</evidence>
<comment type="subcellular location">
    <subcellularLocation>
        <location evidence="1">Membrane</location>
        <topology evidence="1">Multi-pass membrane protein</topology>
    </subcellularLocation>
</comment>
<evidence type="ECO:0000256" key="2">
    <source>
        <dbReference type="ARBA" id="ARBA00022692"/>
    </source>
</evidence>
<feature type="transmembrane region" description="Helical" evidence="6">
    <location>
        <begin position="256"/>
        <end position="276"/>
    </location>
</feature>
<feature type="compositionally biased region" description="Acidic residues" evidence="5">
    <location>
        <begin position="716"/>
        <end position="726"/>
    </location>
</feature>
<dbReference type="GO" id="GO:0016020">
    <property type="term" value="C:membrane"/>
    <property type="evidence" value="ECO:0007669"/>
    <property type="project" value="UniProtKB-SubCell"/>
</dbReference>
<feature type="transmembrane region" description="Helical" evidence="6">
    <location>
        <begin position="172"/>
        <end position="194"/>
    </location>
</feature>
<evidence type="ECO:0000256" key="4">
    <source>
        <dbReference type="ARBA" id="ARBA00023136"/>
    </source>
</evidence>
<feature type="transmembrane region" description="Helical" evidence="6">
    <location>
        <begin position="314"/>
        <end position="337"/>
    </location>
</feature>
<feature type="transmembrane region" description="Helical" evidence="6">
    <location>
        <begin position="38"/>
        <end position="58"/>
    </location>
</feature>
<evidence type="ECO:0000313" key="7">
    <source>
        <dbReference type="EMBL" id="CEQ41386.1"/>
    </source>
</evidence>
<feature type="transmembrane region" description="Helical" evidence="6">
    <location>
        <begin position="282"/>
        <end position="307"/>
    </location>
</feature>
<protein>
    <submittedName>
        <fullName evidence="7">SPOSA6832_03079-mRNA-1:cds</fullName>
    </submittedName>
</protein>
<feature type="compositionally biased region" description="Basic and acidic residues" evidence="5">
    <location>
        <begin position="684"/>
        <end position="697"/>
    </location>
</feature>
<dbReference type="InterPro" id="IPR037185">
    <property type="entry name" value="EmrE-like"/>
</dbReference>
<feature type="transmembrane region" description="Helical" evidence="6">
    <location>
        <begin position="109"/>
        <end position="131"/>
    </location>
</feature>
<evidence type="ECO:0000256" key="6">
    <source>
        <dbReference type="SAM" id="Phobius"/>
    </source>
</evidence>
<proteinExistence type="predicted"/>
<feature type="compositionally biased region" description="Low complexity" evidence="5">
    <location>
        <begin position="623"/>
        <end position="636"/>
    </location>
</feature>